<evidence type="ECO:0000313" key="2">
    <source>
        <dbReference type="EMBL" id="MDW9256148.1"/>
    </source>
</evidence>
<organism evidence="2 3">
    <name type="scientific">Burkholderia thailandensis</name>
    <dbReference type="NCBI Taxonomy" id="57975"/>
    <lineage>
        <taxon>Bacteria</taxon>
        <taxon>Pseudomonadati</taxon>
        <taxon>Pseudomonadota</taxon>
        <taxon>Betaproteobacteria</taxon>
        <taxon>Burkholderiales</taxon>
        <taxon>Burkholderiaceae</taxon>
        <taxon>Burkholderia</taxon>
        <taxon>pseudomallei group</taxon>
    </lineage>
</organism>
<protein>
    <submittedName>
        <fullName evidence="2">CoA-transferase III family protein</fullName>
    </submittedName>
</protein>
<comment type="caution">
    <text evidence="2">The sequence shown here is derived from an EMBL/GenBank/DDBJ whole genome shotgun (WGS) entry which is preliminary data.</text>
</comment>
<feature type="compositionally biased region" description="Basic residues" evidence="1">
    <location>
        <begin position="1"/>
        <end position="11"/>
    </location>
</feature>
<accession>A0AAW9CZ24</accession>
<feature type="region of interest" description="Disordered" evidence="1">
    <location>
        <begin position="1"/>
        <end position="22"/>
    </location>
</feature>
<gene>
    <name evidence="2" type="ORF">C7S16_2672</name>
</gene>
<sequence length="91" mass="9573">MASRGRRPGRARTRELDGGDPCLPSADRIGALAGASNAAAALAAAECDRMRTGRARRVRVSVRHAPMLLATPPRCPSGPVPSNHDAPRRLP</sequence>
<dbReference type="SUPFAM" id="SSF89796">
    <property type="entry name" value="CoA-transferase family III (CaiB/BaiF)"/>
    <property type="match status" value="1"/>
</dbReference>
<evidence type="ECO:0000256" key="1">
    <source>
        <dbReference type="SAM" id="MobiDB-lite"/>
    </source>
</evidence>
<dbReference type="EMBL" id="QXCT01000002">
    <property type="protein sequence ID" value="MDW9256148.1"/>
    <property type="molecule type" value="Genomic_DNA"/>
</dbReference>
<feature type="region of interest" description="Disordered" evidence="1">
    <location>
        <begin position="69"/>
        <end position="91"/>
    </location>
</feature>
<dbReference type="Proteomes" id="UP001272137">
    <property type="component" value="Unassembled WGS sequence"/>
</dbReference>
<reference evidence="2" key="1">
    <citation type="submission" date="2018-08" db="EMBL/GenBank/DDBJ databases">
        <title>Identification of Burkholderia cepacia strains that express a Burkholderia pseudomallei-like capsular polysaccharide.</title>
        <authorList>
            <person name="Burtnick M.N."/>
            <person name="Vongsouvath M."/>
            <person name="Newton P."/>
            <person name="Wuthiekanun V."/>
            <person name="Limmathurotsakul D."/>
            <person name="Brett P.J."/>
            <person name="Chantratita N."/>
            <person name="Dance D.A."/>
        </authorList>
    </citation>
    <scope>NUCLEOTIDE SEQUENCE</scope>
    <source>
        <strain evidence="2">SBXCC001</strain>
    </source>
</reference>
<proteinExistence type="predicted"/>
<dbReference type="InterPro" id="IPR023606">
    <property type="entry name" value="CoA-Trfase_III_dom_1_sf"/>
</dbReference>
<name>A0AAW9CZ24_BURTH</name>
<dbReference type="AlphaFoldDB" id="A0AAW9CZ24"/>
<evidence type="ECO:0000313" key="3">
    <source>
        <dbReference type="Proteomes" id="UP001272137"/>
    </source>
</evidence>